<gene>
    <name evidence="1" type="ORF">HPB47_019493</name>
</gene>
<organism evidence="1 2">
    <name type="scientific">Ixodes persulcatus</name>
    <name type="common">Taiga tick</name>
    <dbReference type="NCBI Taxonomy" id="34615"/>
    <lineage>
        <taxon>Eukaryota</taxon>
        <taxon>Metazoa</taxon>
        <taxon>Ecdysozoa</taxon>
        <taxon>Arthropoda</taxon>
        <taxon>Chelicerata</taxon>
        <taxon>Arachnida</taxon>
        <taxon>Acari</taxon>
        <taxon>Parasitiformes</taxon>
        <taxon>Ixodida</taxon>
        <taxon>Ixodoidea</taxon>
        <taxon>Ixodidae</taxon>
        <taxon>Ixodinae</taxon>
        <taxon>Ixodes</taxon>
    </lineage>
</organism>
<dbReference type="Proteomes" id="UP000805193">
    <property type="component" value="Unassembled WGS sequence"/>
</dbReference>
<evidence type="ECO:0000313" key="1">
    <source>
        <dbReference type="EMBL" id="KAG0433899.1"/>
    </source>
</evidence>
<protein>
    <submittedName>
        <fullName evidence="1">Uncharacterized protein</fullName>
    </submittedName>
</protein>
<reference evidence="1 2" key="1">
    <citation type="journal article" date="2020" name="Cell">
        <title>Large-Scale Comparative Analyses of Tick Genomes Elucidate Their Genetic Diversity and Vector Capacities.</title>
        <authorList>
            <consortium name="Tick Genome and Microbiome Consortium (TIGMIC)"/>
            <person name="Jia N."/>
            <person name="Wang J."/>
            <person name="Shi W."/>
            <person name="Du L."/>
            <person name="Sun Y."/>
            <person name="Zhan W."/>
            <person name="Jiang J.F."/>
            <person name="Wang Q."/>
            <person name="Zhang B."/>
            <person name="Ji P."/>
            <person name="Bell-Sakyi L."/>
            <person name="Cui X.M."/>
            <person name="Yuan T.T."/>
            <person name="Jiang B.G."/>
            <person name="Yang W.F."/>
            <person name="Lam T.T."/>
            <person name="Chang Q.C."/>
            <person name="Ding S.J."/>
            <person name="Wang X.J."/>
            <person name="Zhu J.G."/>
            <person name="Ruan X.D."/>
            <person name="Zhao L."/>
            <person name="Wei J.T."/>
            <person name="Ye R.Z."/>
            <person name="Que T.C."/>
            <person name="Du C.H."/>
            <person name="Zhou Y.H."/>
            <person name="Cheng J.X."/>
            <person name="Dai P.F."/>
            <person name="Guo W.B."/>
            <person name="Han X.H."/>
            <person name="Huang E.J."/>
            <person name="Li L.F."/>
            <person name="Wei W."/>
            <person name="Gao Y.C."/>
            <person name="Liu J.Z."/>
            <person name="Shao H.Z."/>
            <person name="Wang X."/>
            <person name="Wang C.C."/>
            <person name="Yang T.C."/>
            <person name="Huo Q.B."/>
            <person name="Li W."/>
            <person name="Chen H.Y."/>
            <person name="Chen S.E."/>
            <person name="Zhou L.G."/>
            <person name="Ni X.B."/>
            <person name="Tian J.H."/>
            <person name="Sheng Y."/>
            <person name="Liu T."/>
            <person name="Pan Y.S."/>
            <person name="Xia L.Y."/>
            <person name="Li J."/>
            <person name="Zhao F."/>
            <person name="Cao W.C."/>
        </authorList>
    </citation>
    <scope>NUCLEOTIDE SEQUENCE [LARGE SCALE GENOMIC DNA]</scope>
    <source>
        <strain evidence="1">Iper-2018</strain>
    </source>
</reference>
<sequence length="145" mass="16273">MKVALDTLLHVYGVPLLKDAKIKAAQKAALCLVHIDRIFPMGVAVLMKKNLEAKFKKPDGVISDAKSSRHYVAGYSFVFSLQARAVGIGYTGGEWQRPKPRDIEAHRLKQDYSVFNYDQLRAGRRSSRNCVVAVLVLFVRWKSPA</sequence>
<keyword evidence="2" id="KW-1185">Reference proteome</keyword>
<accession>A0AC60QI12</accession>
<comment type="caution">
    <text evidence="1">The sequence shown here is derived from an EMBL/GenBank/DDBJ whole genome shotgun (WGS) entry which is preliminary data.</text>
</comment>
<proteinExistence type="predicted"/>
<dbReference type="EMBL" id="JABSTQ010008940">
    <property type="protein sequence ID" value="KAG0433899.1"/>
    <property type="molecule type" value="Genomic_DNA"/>
</dbReference>
<evidence type="ECO:0000313" key="2">
    <source>
        <dbReference type="Proteomes" id="UP000805193"/>
    </source>
</evidence>
<name>A0AC60QI12_IXOPE</name>